<evidence type="ECO:0000313" key="3">
    <source>
        <dbReference type="Proteomes" id="UP000700908"/>
    </source>
</evidence>
<accession>A0ABS7MK68</accession>
<proteinExistence type="predicted"/>
<comment type="caution">
    <text evidence="2">The sequence shown here is derived from an EMBL/GenBank/DDBJ whole genome shotgun (WGS) entry which is preliminary data.</text>
</comment>
<keyword evidence="3" id="KW-1185">Reference proteome</keyword>
<protein>
    <submittedName>
        <fullName evidence="2">Phage portal protein</fullName>
    </submittedName>
</protein>
<name>A0ABS7MK68_9ACTN</name>
<evidence type="ECO:0000256" key="1">
    <source>
        <dbReference type="SAM" id="MobiDB-lite"/>
    </source>
</evidence>
<dbReference type="RefSeq" id="WP_222198520.1">
    <property type="nucleotide sequence ID" value="NZ_JAIMFO010000004.1"/>
</dbReference>
<dbReference type="InterPro" id="IPR006944">
    <property type="entry name" value="Phage/GTA_portal"/>
</dbReference>
<reference evidence="2 3" key="1">
    <citation type="submission" date="2021-08" db="EMBL/GenBank/DDBJ databases">
        <title>Collinsella faecalis sp. nov. isolated from swine faeces.</title>
        <authorList>
            <person name="Oh B.S."/>
            <person name="Lee J.H."/>
        </authorList>
    </citation>
    <scope>NUCLEOTIDE SEQUENCE [LARGE SCALE GENOMIC DNA]</scope>
    <source>
        <strain evidence="2 3">AGMB00827</strain>
    </source>
</reference>
<dbReference type="EMBL" id="JAIMFO010000004">
    <property type="protein sequence ID" value="MBY4796790.1"/>
    <property type="molecule type" value="Genomic_DNA"/>
</dbReference>
<feature type="region of interest" description="Disordered" evidence="1">
    <location>
        <begin position="399"/>
        <end position="430"/>
    </location>
</feature>
<sequence length="496" mass="55071">MGIISAVLAAATGHTSLPAIRPAPYPMLDLAGGADLPAADRAYHSNAFRACLLAKARPLSALPADVYTREKDVRKRAESRVARALSELLRHRWNPLMTSAEGVRWTLMTKDTLGNAFIRVEWSQGVPVALWPMRQGAEPKIENGRLTFQSQGDRFTKAGAYLPHEVVWVKSPVIDADGFKGVSLAELSARELGLSIDLEEFYNRLISNGNHFPGWLETDRNLSQADIDKIRRQLSDRGGIVYAGEVRLFDNNLKYHQTPLTMADMSLVEQERWILQQVCRTTSVPPQEVFELSNATYSNIEQGALNFASKTLMPECHELEKAFSGILWSAGKPDEYVQFDMNGLLRGDYKSRMEGYRTAIMGGWMSPNKVLAKEDEAPFTGGDVYFRSAAYIPVNPETGEELAGARRSGEAKPGGSGEGEDPSLEKSGGRPKDALEIIHADMEQRLIARFAEQGDVPKAREFACRVLLPYQAAMQALGEEYDMECDIERIAQHARH</sequence>
<organism evidence="2 3">
    <name type="scientific">Collinsella ureilytica</name>
    <dbReference type="NCBI Taxonomy" id="2869515"/>
    <lineage>
        <taxon>Bacteria</taxon>
        <taxon>Bacillati</taxon>
        <taxon>Actinomycetota</taxon>
        <taxon>Coriobacteriia</taxon>
        <taxon>Coriobacteriales</taxon>
        <taxon>Coriobacteriaceae</taxon>
        <taxon>Collinsella</taxon>
    </lineage>
</organism>
<gene>
    <name evidence="2" type="ORF">K6V98_00195</name>
</gene>
<evidence type="ECO:0000313" key="2">
    <source>
        <dbReference type="EMBL" id="MBY4796790.1"/>
    </source>
</evidence>
<dbReference type="Proteomes" id="UP000700908">
    <property type="component" value="Unassembled WGS sequence"/>
</dbReference>
<dbReference type="Pfam" id="PF04860">
    <property type="entry name" value="Phage_portal"/>
    <property type="match status" value="1"/>
</dbReference>